<dbReference type="RefSeq" id="WP_344371511.1">
    <property type="nucleotide sequence ID" value="NZ_BAAAPW010000002.1"/>
</dbReference>
<name>A0ABP5FU86_9MICO</name>
<keyword evidence="2" id="KW-1185">Reference proteome</keyword>
<sequence length="66" mass="7237">MSRTVNERRGASRFETLLDVAGLAHHAVRGAGARLDDRVFTPDRGAVNRIIDDERTRATAYLAASL</sequence>
<dbReference type="EMBL" id="BAAAPW010000002">
    <property type="protein sequence ID" value="GAA2032693.1"/>
    <property type="molecule type" value="Genomic_DNA"/>
</dbReference>
<organism evidence="1 2">
    <name type="scientific">Agromyces tropicus</name>
    <dbReference type="NCBI Taxonomy" id="555371"/>
    <lineage>
        <taxon>Bacteria</taxon>
        <taxon>Bacillati</taxon>
        <taxon>Actinomycetota</taxon>
        <taxon>Actinomycetes</taxon>
        <taxon>Micrococcales</taxon>
        <taxon>Microbacteriaceae</taxon>
        <taxon>Agromyces</taxon>
    </lineage>
</organism>
<reference evidence="2" key="1">
    <citation type="journal article" date="2019" name="Int. J. Syst. Evol. Microbiol.">
        <title>The Global Catalogue of Microorganisms (GCM) 10K type strain sequencing project: providing services to taxonomists for standard genome sequencing and annotation.</title>
        <authorList>
            <consortium name="The Broad Institute Genomics Platform"/>
            <consortium name="The Broad Institute Genome Sequencing Center for Infectious Disease"/>
            <person name="Wu L."/>
            <person name="Ma J."/>
        </authorList>
    </citation>
    <scope>NUCLEOTIDE SEQUENCE [LARGE SCALE GENOMIC DNA]</scope>
    <source>
        <strain evidence="2">JCM 15672</strain>
    </source>
</reference>
<gene>
    <name evidence="1" type="ORF">GCM10009819_15940</name>
</gene>
<evidence type="ECO:0000313" key="1">
    <source>
        <dbReference type="EMBL" id="GAA2032693.1"/>
    </source>
</evidence>
<protein>
    <submittedName>
        <fullName evidence="1">Uncharacterized protein</fullName>
    </submittedName>
</protein>
<evidence type="ECO:0000313" key="2">
    <source>
        <dbReference type="Proteomes" id="UP001501196"/>
    </source>
</evidence>
<comment type="caution">
    <text evidence="1">The sequence shown here is derived from an EMBL/GenBank/DDBJ whole genome shotgun (WGS) entry which is preliminary data.</text>
</comment>
<accession>A0ABP5FU86</accession>
<dbReference type="Proteomes" id="UP001501196">
    <property type="component" value="Unassembled WGS sequence"/>
</dbReference>
<proteinExistence type="predicted"/>